<gene>
    <name evidence="2" type="ORF">JCM16418_947</name>
</gene>
<sequence length="116" mass="13333">MNQSNQVMNEYQNFDPVNDAFFFKVGTQGQIIFHGRNYIIKKRLSTAEQTNLLSQPNFVRAASNLYVNVSRIRGIEGNVLHFRDEFAYPRTISVSKRILEHVKKLMPSGNSDLIAQ</sequence>
<reference evidence="2 3" key="1">
    <citation type="journal article" date="2014" name="Genome Announc.">
        <title>Draft Genome Sequence of Paenibacillus pini JCM 16418T, Isolated from the Rhizosphere of Pine Tree.</title>
        <authorList>
            <person name="Yuki M."/>
            <person name="Oshima K."/>
            <person name="Suda W."/>
            <person name="Oshida Y."/>
            <person name="Kitamura K."/>
            <person name="Iida Y."/>
            <person name="Hattori M."/>
            <person name="Ohkuma M."/>
        </authorList>
    </citation>
    <scope>NUCLEOTIDE SEQUENCE [LARGE SCALE GENOMIC DNA]</scope>
    <source>
        <strain evidence="2 3">JCM 16418</strain>
    </source>
</reference>
<dbReference type="RefSeq" id="WP_036646523.1">
    <property type="nucleotide sequence ID" value="NZ_BAVZ01000002.1"/>
</dbReference>
<dbReference type="AlphaFoldDB" id="W7YQT7"/>
<dbReference type="InterPro" id="IPR007492">
    <property type="entry name" value="LytTR_DNA-bd_dom"/>
</dbReference>
<dbReference type="Gene3D" id="2.40.50.1020">
    <property type="entry name" value="LytTr DNA-binding domain"/>
    <property type="match status" value="1"/>
</dbReference>
<comment type="caution">
    <text evidence="2">The sequence shown here is derived from an EMBL/GenBank/DDBJ whole genome shotgun (WGS) entry which is preliminary data.</text>
</comment>
<dbReference type="eggNOG" id="ENOG50338PM">
    <property type="taxonomic scope" value="Bacteria"/>
</dbReference>
<dbReference type="Proteomes" id="UP000019364">
    <property type="component" value="Unassembled WGS sequence"/>
</dbReference>
<accession>W7YQT7</accession>
<evidence type="ECO:0000313" key="3">
    <source>
        <dbReference type="Proteomes" id="UP000019364"/>
    </source>
</evidence>
<protein>
    <recommendedName>
        <fullName evidence="1">HTH LytTR-type domain-containing protein</fullName>
    </recommendedName>
</protein>
<dbReference type="GO" id="GO:0003677">
    <property type="term" value="F:DNA binding"/>
    <property type="evidence" value="ECO:0007669"/>
    <property type="project" value="InterPro"/>
</dbReference>
<organism evidence="2 3">
    <name type="scientific">Paenibacillus pini JCM 16418</name>
    <dbReference type="NCBI Taxonomy" id="1236976"/>
    <lineage>
        <taxon>Bacteria</taxon>
        <taxon>Bacillati</taxon>
        <taxon>Bacillota</taxon>
        <taxon>Bacilli</taxon>
        <taxon>Bacillales</taxon>
        <taxon>Paenibacillaceae</taxon>
        <taxon>Paenibacillus</taxon>
    </lineage>
</organism>
<dbReference type="STRING" id="1236976.JCM16418_947"/>
<dbReference type="Pfam" id="PF04397">
    <property type="entry name" value="LytTR"/>
    <property type="match status" value="1"/>
</dbReference>
<dbReference type="EMBL" id="BAVZ01000002">
    <property type="protein sequence ID" value="GAF06961.1"/>
    <property type="molecule type" value="Genomic_DNA"/>
</dbReference>
<name>W7YQT7_9BACL</name>
<evidence type="ECO:0000259" key="1">
    <source>
        <dbReference type="Pfam" id="PF04397"/>
    </source>
</evidence>
<dbReference type="OrthoDB" id="2613016at2"/>
<proteinExistence type="predicted"/>
<feature type="domain" description="HTH LytTR-type" evidence="1">
    <location>
        <begin position="27"/>
        <end position="106"/>
    </location>
</feature>
<keyword evidence="3" id="KW-1185">Reference proteome</keyword>
<evidence type="ECO:0000313" key="2">
    <source>
        <dbReference type="EMBL" id="GAF06961.1"/>
    </source>
</evidence>